<dbReference type="InterPro" id="IPR016047">
    <property type="entry name" value="M23ase_b-sheet_dom"/>
</dbReference>
<dbReference type="Gene3D" id="2.70.70.10">
    <property type="entry name" value="Glucose Permease (Domain IIA)"/>
    <property type="match status" value="1"/>
</dbReference>
<gene>
    <name evidence="4" type="ORF">UFOPK3564_03596</name>
</gene>
<dbReference type="PANTHER" id="PTHR21666:SF270">
    <property type="entry name" value="MUREIN HYDROLASE ACTIVATOR ENVC"/>
    <property type="match status" value="1"/>
</dbReference>
<dbReference type="InterPro" id="IPR011055">
    <property type="entry name" value="Dup_hybrid_motif"/>
</dbReference>
<sequence>MSETQTVKLTRSQVKSVQRRARVRADGAIGSKTRAALKRYQAKKRLVRTGRPNLQTLKAMKLAFAKKVEQQLVARQRAAAPLAGAVPGYTFPIQGSWSFGGSATAFGDRGGAHEGVDLLSACGTPVVAASSGTVKANADQSAAGNYLVLTDTPSGEDQAYMHLQSASPLQLGTRVEAGSPIGAVGDTGNATACLLHFELWGAPGWQDGKPRDPSGDLESWGGTPSAAAR</sequence>
<dbReference type="InterPro" id="IPR036365">
    <property type="entry name" value="PGBD-like_sf"/>
</dbReference>
<dbReference type="AlphaFoldDB" id="A0A6J7KBL7"/>
<protein>
    <submittedName>
        <fullName evidence="4">Unannotated protein</fullName>
    </submittedName>
</protein>
<evidence type="ECO:0000259" key="3">
    <source>
        <dbReference type="Pfam" id="PF01551"/>
    </source>
</evidence>
<accession>A0A6J7KBL7</accession>
<dbReference type="Pfam" id="PF01551">
    <property type="entry name" value="Peptidase_M23"/>
    <property type="match status" value="1"/>
</dbReference>
<evidence type="ECO:0000256" key="1">
    <source>
        <dbReference type="SAM" id="MobiDB-lite"/>
    </source>
</evidence>
<dbReference type="Pfam" id="PF01471">
    <property type="entry name" value="PG_binding_1"/>
    <property type="match status" value="1"/>
</dbReference>
<proteinExistence type="predicted"/>
<dbReference type="InterPro" id="IPR050570">
    <property type="entry name" value="Cell_wall_metabolism_enzyme"/>
</dbReference>
<dbReference type="Gene3D" id="1.10.101.10">
    <property type="entry name" value="PGBD-like superfamily/PGBD"/>
    <property type="match status" value="1"/>
</dbReference>
<evidence type="ECO:0000313" key="4">
    <source>
        <dbReference type="EMBL" id="CAB4952965.1"/>
    </source>
</evidence>
<reference evidence="4" key="1">
    <citation type="submission" date="2020-05" db="EMBL/GenBank/DDBJ databases">
        <authorList>
            <person name="Chiriac C."/>
            <person name="Salcher M."/>
            <person name="Ghai R."/>
            <person name="Kavagutti S V."/>
        </authorList>
    </citation>
    <scope>NUCLEOTIDE SEQUENCE</scope>
</reference>
<feature type="domain" description="M23ase beta-sheet core" evidence="3">
    <location>
        <begin position="112"/>
        <end position="210"/>
    </location>
</feature>
<feature type="region of interest" description="Disordered" evidence="1">
    <location>
        <begin position="205"/>
        <end position="229"/>
    </location>
</feature>
<dbReference type="GO" id="GO:0004222">
    <property type="term" value="F:metalloendopeptidase activity"/>
    <property type="evidence" value="ECO:0007669"/>
    <property type="project" value="TreeGrafter"/>
</dbReference>
<dbReference type="PANTHER" id="PTHR21666">
    <property type="entry name" value="PEPTIDASE-RELATED"/>
    <property type="match status" value="1"/>
</dbReference>
<dbReference type="InterPro" id="IPR036366">
    <property type="entry name" value="PGBDSf"/>
</dbReference>
<organism evidence="4">
    <name type="scientific">freshwater metagenome</name>
    <dbReference type="NCBI Taxonomy" id="449393"/>
    <lineage>
        <taxon>unclassified sequences</taxon>
        <taxon>metagenomes</taxon>
        <taxon>ecological metagenomes</taxon>
    </lineage>
</organism>
<dbReference type="EMBL" id="CAFBMK010000365">
    <property type="protein sequence ID" value="CAB4952965.1"/>
    <property type="molecule type" value="Genomic_DNA"/>
</dbReference>
<dbReference type="InterPro" id="IPR002477">
    <property type="entry name" value="Peptidoglycan-bd-like"/>
</dbReference>
<evidence type="ECO:0000259" key="2">
    <source>
        <dbReference type="Pfam" id="PF01471"/>
    </source>
</evidence>
<dbReference type="SUPFAM" id="SSF51261">
    <property type="entry name" value="Duplicated hybrid motif"/>
    <property type="match status" value="1"/>
</dbReference>
<dbReference type="CDD" id="cd12797">
    <property type="entry name" value="M23_peptidase"/>
    <property type="match status" value="1"/>
</dbReference>
<name>A0A6J7KBL7_9ZZZZ</name>
<dbReference type="SUPFAM" id="SSF47090">
    <property type="entry name" value="PGBD-like"/>
    <property type="match status" value="1"/>
</dbReference>
<feature type="domain" description="Peptidoglycan binding-like" evidence="2">
    <location>
        <begin position="24"/>
        <end position="60"/>
    </location>
</feature>